<dbReference type="PANTHER" id="PTHR46112:SF8">
    <property type="entry name" value="CYTOPLASMIC PEPTIDASE PEPQ-RELATED"/>
    <property type="match status" value="1"/>
</dbReference>
<dbReference type="Proteomes" id="UP000629870">
    <property type="component" value="Unassembled WGS sequence"/>
</dbReference>
<accession>A0ABR6NMC1</accession>
<dbReference type="EMBL" id="JACHEW010000002">
    <property type="protein sequence ID" value="MBB6015184.1"/>
    <property type="molecule type" value="Genomic_DNA"/>
</dbReference>
<dbReference type="PANTHER" id="PTHR46112">
    <property type="entry name" value="AMINOPEPTIDASE"/>
    <property type="match status" value="1"/>
</dbReference>
<dbReference type="RefSeq" id="WP_170213804.1">
    <property type="nucleotide sequence ID" value="NZ_JACHEW010000002.1"/>
</dbReference>
<keyword evidence="2" id="KW-0645">Protease</keyword>
<dbReference type="SUPFAM" id="SSF55920">
    <property type="entry name" value="Creatinase/aminopeptidase"/>
    <property type="match status" value="1"/>
</dbReference>
<keyword evidence="3" id="KW-1185">Reference proteome</keyword>
<proteinExistence type="predicted"/>
<keyword evidence="2" id="KW-0378">Hydrolase</keyword>
<dbReference type="InterPro" id="IPR000994">
    <property type="entry name" value="Pept_M24"/>
</dbReference>
<keyword evidence="2" id="KW-0031">Aminopeptidase</keyword>
<dbReference type="CDD" id="cd01066">
    <property type="entry name" value="APP_MetAP"/>
    <property type="match status" value="1"/>
</dbReference>
<dbReference type="PRINTS" id="PR00599">
    <property type="entry name" value="MAPEPTIDASE"/>
</dbReference>
<dbReference type="InterPro" id="IPR050659">
    <property type="entry name" value="Peptidase_M24B"/>
</dbReference>
<dbReference type="InterPro" id="IPR036005">
    <property type="entry name" value="Creatinase/aminopeptidase-like"/>
</dbReference>
<evidence type="ECO:0000313" key="3">
    <source>
        <dbReference type="Proteomes" id="UP000629870"/>
    </source>
</evidence>
<evidence type="ECO:0000313" key="2">
    <source>
        <dbReference type="EMBL" id="MBB6015184.1"/>
    </source>
</evidence>
<dbReference type="GO" id="GO:0004177">
    <property type="term" value="F:aminopeptidase activity"/>
    <property type="evidence" value="ECO:0007669"/>
    <property type="project" value="UniProtKB-KW"/>
</dbReference>
<dbReference type="InterPro" id="IPR001714">
    <property type="entry name" value="Pept_M24_MAP"/>
</dbReference>
<dbReference type="Pfam" id="PF00557">
    <property type="entry name" value="Peptidase_M24"/>
    <property type="match status" value="1"/>
</dbReference>
<gene>
    <name evidence="2" type="ORF">HNQ04_000413</name>
</gene>
<feature type="domain" description="Peptidase M24" evidence="1">
    <location>
        <begin position="156"/>
        <end position="372"/>
    </location>
</feature>
<comment type="caution">
    <text evidence="2">The sequence shown here is derived from an EMBL/GenBank/DDBJ whole genome shotgun (WGS) entry which is preliminary data.</text>
</comment>
<sequence>MDTLARQKIAQALATLQLHEVWIFFTQEGSDPSVPLVFGTALSGRAALMLHPERGALALCANYDRGHLEHQGQFDEIRAYTTDFAEAFCGWLAELAPRTVLLNFSEHDPLADGLSYGQYLVLDRLIRRVLPQVRLESSQTRLGAVRGVKTPEEMRRLQQAIDRTITFYDRLLPTLHAGQTERQIQARMNTLAAELGTTPYLGGHGGPLVCINRIGLAHRGPTDEALRPGDLLVLDTGLGVDGYFSDIARTCYVRAPGEDQAPSEVQAVFQAIHSAIDAAFGALKPGVQGSEVDAAARAALRQAGQPELSHATGHQIGRHVHDGGTLLGPVWERYGAAPHGTVKAGEVYTLEPTVVQSPLPSMIVEENVVVTDDGARWLSRRQEQLWLI</sequence>
<name>A0ABR6NMC1_9DEIO</name>
<evidence type="ECO:0000259" key="1">
    <source>
        <dbReference type="Pfam" id="PF00557"/>
    </source>
</evidence>
<reference evidence="2 3" key="1">
    <citation type="submission" date="2020-08" db="EMBL/GenBank/DDBJ databases">
        <title>Genomic Encyclopedia of Type Strains, Phase IV (KMG-IV): sequencing the most valuable type-strain genomes for metagenomic binning, comparative biology and taxonomic classification.</title>
        <authorList>
            <person name="Goeker M."/>
        </authorList>
    </citation>
    <scope>NUCLEOTIDE SEQUENCE [LARGE SCALE GENOMIC DNA]</scope>
    <source>
        <strain evidence="2 3">DSM 12027</strain>
    </source>
</reference>
<protein>
    <submittedName>
        <fullName evidence="2">Xaa-Pro aminopeptidase</fullName>
    </submittedName>
</protein>
<organism evidence="2 3">
    <name type="scientific">Deinococcus radiopugnans ATCC 19172</name>
    <dbReference type="NCBI Taxonomy" id="585398"/>
    <lineage>
        <taxon>Bacteria</taxon>
        <taxon>Thermotogati</taxon>
        <taxon>Deinococcota</taxon>
        <taxon>Deinococci</taxon>
        <taxon>Deinococcales</taxon>
        <taxon>Deinococcaceae</taxon>
        <taxon>Deinococcus</taxon>
    </lineage>
</organism>
<dbReference type="Gene3D" id="3.90.230.10">
    <property type="entry name" value="Creatinase/methionine aminopeptidase superfamily"/>
    <property type="match status" value="1"/>
</dbReference>